<dbReference type="GO" id="GO:0005829">
    <property type="term" value="C:cytosol"/>
    <property type="evidence" value="ECO:0007669"/>
    <property type="project" value="TreeGrafter"/>
</dbReference>
<dbReference type="PANTHER" id="PTHR46680:SF3">
    <property type="entry name" value="NF-KAPPA-B INHIBITOR CACTUS"/>
    <property type="match status" value="1"/>
</dbReference>
<dbReference type="GO" id="GO:0051059">
    <property type="term" value="F:NF-kappaB binding"/>
    <property type="evidence" value="ECO:0007669"/>
    <property type="project" value="TreeGrafter"/>
</dbReference>
<dbReference type="InterPro" id="IPR036770">
    <property type="entry name" value="Ankyrin_rpt-contain_sf"/>
</dbReference>
<sequence length="118" mass="13457">MIHSFLDIAGVDPNTQDRVNGQTALMTAIREQDLQLVQALLENKMVDVNAQNWEGETALMRAVTMYDLEVVKLLVEEYGADLSIRSRYGATALDWAEKYRWTVDEVMRLLSPKKARNV</sequence>
<dbReference type="Pfam" id="PF12796">
    <property type="entry name" value="Ank_2"/>
    <property type="match status" value="1"/>
</dbReference>
<protein>
    <submittedName>
        <fullName evidence="3">Ankyrin repeat-containing domain protein</fullName>
    </submittedName>
</protein>
<dbReference type="GO" id="GO:0071356">
    <property type="term" value="P:cellular response to tumor necrosis factor"/>
    <property type="evidence" value="ECO:0007669"/>
    <property type="project" value="TreeGrafter"/>
</dbReference>
<dbReference type="InterPro" id="IPR002110">
    <property type="entry name" value="Ankyrin_rpt"/>
</dbReference>
<proteinExistence type="predicted"/>
<dbReference type="Gene3D" id="1.25.40.20">
    <property type="entry name" value="Ankyrin repeat-containing domain"/>
    <property type="match status" value="1"/>
</dbReference>
<keyword evidence="2" id="KW-0040">ANK repeat</keyword>
<reference evidence="3 4" key="1">
    <citation type="submission" date="2019-04" db="EMBL/GenBank/DDBJ databases">
        <title>Fungal friends and foes A comparative genomics study of 23 Aspergillus species from section Flavi.</title>
        <authorList>
            <consortium name="DOE Joint Genome Institute"/>
            <person name="Kjaerbolling I."/>
            <person name="Vesth T.C."/>
            <person name="Frisvad J.C."/>
            <person name="Nybo J.L."/>
            <person name="Theobald S."/>
            <person name="Kildgaard S."/>
            <person name="Petersen T.I."/>
            <person name="Kuo A."/>
            <person name="Sato A."/>
            <person name="Lyhne E.K."/>
            <person name="Kogle M.E."/>
            <person name="Wiebenga A."/>
            <person name="Kun R.S."/>
            <person name="Lubbers R.J."/>
            <person name="Makela M.R."/>
            <person name="Barry K."/>
            <person name="Chovatia M."/>
            <person name="Clum A."/>
            <person name="Daum C."/>
            <person name="Haridas S."/>
            <person name="He G."/>
            <person name="LaButti K."/>
            <person name="Lipzen A."/>
            <person name="Mondo S."/>
            <person name="Pangilinan J."/>
            <person name="Riley R."/>
            <person name="Salamov A."/>
            <person name="Simmons B.A."/>
            <person name="Magnuson J.K."/>
            <person name="Henrissat B."/>
            <person name="Mortensen U.H."/>
            <person name="Larsen T.O."/>
            <person name="De vries R.P."/>
            <person name="Grigoriev I.V."/>
            <person name="Machida M."/>
            <person name="Baker S.E."/>
            <person name="Andersen M.R."/>
        </authorList>
    </citation>
    <scope>NUCLEOTIDE SEQUENCE [LARGE SCALE GENOMIC DNA]</scope>
    <source>
        <strain evidence="3 4">CBS 117618</strain>
    </source>
</reference>
<keyword evidence="1" id="KW-0677">Repeat</keyword>
<dbReference type="SUPFAM" id="SSF48403">
    <property type="entry name" value="Ankyrin repeat"/>
    <property type="match status" value="1"/>
</dbReference>
<dbReference type="Proteomes" id="UP000326532">
    <property type="component" value="Unassembled WGS sequence"/>
</dbReference>
<dbReference type="AlphaFoldDB" id="A0A5N6DDN6"/>
<evidence type="ECO:0000313" key="4">
    <source>
        <dbReference type="Proteomes" id="UP000326532"/>
    </source>
</evidence>
<name>A0A5N6DDN6_ASPPA</name>
<organism evidence="3 4">
    <name type="scientific">Aspergillus parasiticus</name>
    <dbReference type="NCBI Taxonomy" id="5067"/>
    <lineage>
        <taxon>Eukaryota</taxon>
        <taxon>Fungi</taxon>
        <taxon>Dikarya</taxon>
        <taxon>Ascomycota</taxon>
        <taxon>Pezizomycotina</taxon>
        <taxon>Eurotiomycetes</taxon>
        <taxon>Eurotiomycetidae</taxon>
        <taxon>Eurotiales</taxon>
        <taxon>Aspergillaceae</taxon>
        <taxon>Aspergillus</taxon>
        <taxon>Aspergillus subgen. Circumdati</taxon>
    </lineage>
</organism>
<keyword evidence="4" id="KW-1185">Reference proteome</keyword>
<dbReference type="SMART" id="SM00248">
    <property type="entry name" value="ANK"/>
    <property type="match status" value="2"/>
</dbReference>
<dbReference type="InterPro" id="IPR051070">
    <property type="entry name" value="NF-kappa-B_inhibitor"/>
</dbReference>
<accession>A0A5N6DDN6</accession>
<gene>
    <name evidence="3" type="ORF">BDV34DRAFT_199301</name>
</gene>
<dbReference type="EMBL" id="ML734992">
    <property type="protein sequence ID" value="KAB8203324.1"/>
    <property type="molecule type" value="Genomic_DNA"/>
</dbReference>
<dbReference type="OMA" id="CKNSAGC"/>
<dbReference type="PANTHER" id="PTHR46680">
    <property type="entry name" value="NF-KAPPA-B INHIBITOR ALPHA"/>
    <property type="match status" value="1"/>
</dbReference>
<evidence type="ECO:0000313" key="3">
    <source>
        <dbReference type="EMBL" id="KAB8203324.1"/>
    </source>
</evidence>
<evidence type="ECO:0000256" key="2">
    <source>
        <dbReference type="ARBA" id="ARBA00023043"/>
    </source>
</evidence>
<dbReference type="VEuPathDB" id="FungiDB:BDV34DRAFT_199301"/>
<evidence type="ECO:0000256" key="1">
    <source>
        <dbReference type="ARBA" id="ARBA00022737"/>
    </source>
</evidence>